<dbReference type="InterPro" id="IPR000073">
    <property type="entry name" value="AB_hydrolase_1"/>
</dbReference>
<evidence type="ECO:0008006" key="10">
    <source>
        <dbReference type="Google" id="ProtNLM"/>
    </source>
</evidence>
<dbReference type="EMBL" id="BMUL01000018">
    <property type="protein sequence ID" value="GHB03763.1"/>
    <property type="molecule type" value="Genomic_DNA"/>
</dbReference>
<dbReference type="InterPro" id="IPR013595">
    <property type="entry name" value="Pept_S33_TAP-like_C"/>
</dbReference>
<dbReference type="Pfam" id="PF08386">
    <property type="entry name" value="Abhydrolase_4"/>
    <property type="match status" value="1"/>
</dbReference>
<evidence type="ECO:0000256" key="5">
    <source>
        <dbReference type="SAM" id="SignalP"/>
    </source>
</evidence>
<feature type="chain" id="PRO_5038031709" description="TAP-like protein" evidence="5">
    <location>
        <begin position="30"/>
        <end position="724"/>
    </location>
</feature>
<evidence type="ECO:0000259" key="7">
    <source>
        <dbReference type="Pfam" id="PF08386"/>
    </source>
</evidence>
<feature type="signal peptide" evidence="5">
    <location>
        <begin position="1"/>
        <end position="29"/>
    </location>
</feature>
<reference evidence="8" key="1">
    <citation type="journal article" date="2014" name="Int. J. Syst. Evol. Microbiol.">
        <title>Complete genome sequence of Corynebacterium casei LMG S-19264T (=DSM 44701T), isolated from a smear-ripened cheese.</title>
        <authorList>
            <consortium name="US DOE Joint Genome Institute (JGI-PGF)"/>
            <person name="Walter F."/>
            <person name="Albersmeier A."/>
            <person name="Kalinowski J."/>
            <person name="Ruckert C."/>
        </authorList>
    </citation>
    <scope>NUCLEOTIDE SEQUENCE</scope>
    <source>
        <strain evidence="8">JCM 4518</strain>
    </source>
</reference>
<dbReference type="InterPro" id="IPR051601">
    <property type="entry name" value="Serine_prot/Carboxylest_S33"/>
</dbReference>
<keyword evidence="3" id="KW-0378">Hydrolase</keyword>
<dbReference type="Gene3D" id="3.40.50.1820">
    <property type="entry name" value="alpha/beta hydrolase"/>
    <property type="match status" value="1"/>
</dbReference>
<dbReference type="SUPFAM" id="SSF50494">
    <property type="entry name" value="Trypsin-like serine proteases"/>
    <property type="match status" value="1"/>
</dbReference>
<dbReference type="Pfam" id="PF13365">
    <property type="entry name" value="Trypsin_2"/>
    <property type="match status" value="1"/>
</dbReference>
<feature type="domain" description="AB hydrolase-1" evidence="6">
    <location>
        <begin position="97"/>
        <end position="283"/>
    </location>
</feature>
<protein>
    <recommendedName>
        <fullName evidence="10">TAP-like protein</fullName>
    </recommendedName>
</protein>
<evidence type="ECO:0000256" key="2">
    <source>
        <dbReference type="ARBA" id="ARBA00022729"/>
    </source>
</evidence>
<evidence type="ECO:0000313" key="9">
    <source>
        <dbReference type="Proteomes" id="UP000644020"/>
    </source>
</evidence>
<feature type="region of interest" description="Disordered" evidence="4">
    <location>
        <begin position="516"/>
        <end position="537"/>
    </location>
</feature>
<dbReference type="AlphaFoldDB" id="A0A918T6J7"/>
<evidence type="ECO:0000313" key="8">
    <source>
        <dbReference type="EMBL" id="GHB03763.1"/>
    </source>
</evidence>
<dbReference type="GO" id="GO:0016787">
    <property type="term" value="F:hydrolase activity"/>
    <property type="evidence" value="ECO:0007669"/>
    <property type="project" value="UniProtKB-KW"/>
</dbReference>
<feature type="domain" description="Peptidase S33 tripeptidyl aminopeptidase-like C-terminal" evidence="7">
    <location>
        <begin position="379"/>
        <end position="465"/>
    </location>
</feature>
<evidence type="ECO:0000256" key="3">
    <source>
        <dbReference type="ARBA" id="ARBA00022801"/>
    </source>
</evidence>
<dbReference type="PANTHER" id="PTHR43248:SF29">
    <property type="entry name" value="TRIPEPTIDYL AMINOPEPTIDASE"/>
    <property type="match status" value="1"/>
</dbReference>
<evidence type="ECO:0000259" key="6">
    <source>
        <dbReference type="Pfam" id="PF00561"/>
    </source>
</evidence>
<keyword evidence="9" id="KW-1185">Reference proteome</keyword>
<comment type="caution">
    <text evidence="8">The sequence shown here is derived from an EMBL/GenBank/DDBJ whole genome shotgun (WGS) entry which is preliminary data.</text>
</comment>
<name>A0A918T6J7_9ACTN</name>
<organism evidence="8 9">
    <name type="scientific">Streptomyces termitum</name>
    <dbReference type="NCBI Taxonomy" id="67368"/>
    <lineage>
        <taxon>Bacteria</taxon>
        <taxon>Bacillati</taxon>
        <taxon>Actinomycetota</taxon>
        <taxon>Actinomycetes</taxon>
        <taxon>Kitasatosporales</taxon>
        <taxon>Streptomycetaceae</taxon>
        <taxon>Streptomyces</taxon>
    </lineage>
</organism>
<gene>
    <name evidence="8" type="ORF">GCM10010305_53590</name>
</gene>
<sequence length="724" mass="77997">MRYVTVPSIAVGISVAASLTSLTAAPADAASRSAPERVEWQLCRDAAADWNREDGRSECALVPVPVDYAEPEGRKIDIAVSRVRATGKRTGALFGNPGGPGLAGTPSPYGLLDSRLAPMNEEWDFIGIDTRGTGYSAQISCDTPEFREGESERESFERQAEAKRACIAKDPELALSISMENASRDMDRVREVLGYRTINFYGNSGGTALGAVYRSMFDSRVDRMWLDSIMSPVGQDAAITAEVAQYHAGYRRFFAWLAGKDATYHFGNSPKKVESAMRVLQAKVGRDEFATFLDPNLEALPDRWERSAAKLLEIRNEGTGKAVSQRKERERKSFGFGEMGRNYGFTHDAFMCNASADGRTYDDLVRMRKKRQAAYPFAADSSDQPIAYCAGWPAGKPWDLKPGKSRLQLSGHEFELVTPYAWAKAMHKKIGGSLLTVTDATHSTMKSTELACGSKVVDFFRDGTPAKGSCPGFPADETGPAGPAGNLAGTVRLMNCSASLVRPRTARDEDKALLLTNGHCHPEGRPEPGEVITGEGAPIEGTVLSPAGRELGPVTGRVRYATMTGTDITLAQLDATYADIRRKYGIEAFPLAPAGPVAGQRIEVVSSFLESVWSCRAEAVVPTLKEGDYTSTRAIRYAKECDTQPGSSGSAVIDAETRELVAVNSTSNRDGGTCGPDNPCEIDETGTTVHRGRGYATQTAAIAGCVGAGNTVDLERQECTLPKP</sequence>
<dbReference type="PANTHER" id="PTHR43248">
    <property type="entry name" value="2-SUCCINYL-6-HYDROXY-2,4-CYCLOHEXADIENE-1-CARBOXYLATE SYNTHASE"/>
    <property type="match status" value="1"/>
</dbReference>
<dbReference type="InterPro" id="IPR009003">
    <property type="entry name" value="Peptidase_S1_PA"/>
</dbReference>
<accession>A0A918T6J7</accession>
<dbReference type="Proteomes" id="UP000644020">
    <property type="component" value="Unassembled WGS sequence"/>
</dbReference>
<reference evidence="8" key="2">
    <citation type="submission" date="2020-09" db="EMBL/GenBank/DDBJ databases">
        <authorList>
            <person name="Sun Q."/>
            <person name="Ohkuma M."/>
        </authorList>
    </citation>
    <scope>NUCLEOTIDE SEQUENCE</scope>
    <source>
        <strain evidence="8">JCM 4518</strain>
    </source>
</reference>
<dbReference type="SUPFAM" id="SSF53474">
    <property type="entry name" value="alpha/beta-Hydrolases"/>
    <property type="match status" value="1"/>
</dbReference>
<evidence type="ECO:0000256" key="4">
    <source>
        <dbReference type="SAM" id="MobiDB-lite"/>
    </source>
</evidence>
<evidence type="ECO:0000256" key="1">
    <source>
        <dbReference type="ARBA" id="ARBA00010088"/>
    </source>
</evidence>
<dbReference type="Pfam" id="PF00561">
    <property type="entry name" value="Abhydrolase_1"/>
    <property type="match status" value="1"/>
</dbReference>
<proteinExistence type="inferred from homology"/>
<dbReference type="InterPro" id="IPR029058">
    <property type="entry name" value="AB_hydrolase_fold"/>
</dbReference>
<comment type="similarity">
    <text evidence="1">Belongs to the peptidase S33 family.</text>
</comment>
<keyword evidence="2 5" id="KW-0732">Signal</keyword>